<dbReference type="AlphaFoldDB" id="A0A2U3LGU8"/>
<name>A0A2U3LGU8_9FIRM</name>
<accession>A0A2U3LGU8</accession>
<organism evidence="1 2">
    <name type="scientific">Candidatus Desulfosporosinus infrequens</name>
    <dbReference type="NCBI Taxonomy" id="2043169"/>
    <lineage>
        <taxon>Bacteria</taxon>
        <taxon>Bacillati</taxon>
        <taxon>Bacillota</taxon>
        <taxon>Clostridia</taxon>
        <taxon>Eubacteriales</taxon>
        <taxon>Desulfitobacteriaceae</taxon>
        <taxon>Desulfosporosinus</taxon>
    </lineage>
</organism>
<dbReference type="Proteomes" id="UP000238916">
    <property type="component" value="Unassembled WGS sequence"/>
</dbReference>
<dbReference type="EMBL" id="OMOF01000445">
    <property type="protein sequence ID" value="SPF51123.1"/>
    <property type="molecule type" value="Genomic_DNA"/>
</dbReference>
<proteinExistence type="predicted"/>
<reference evidence="2" key="1">
    <citation type="submission" date="2018-02" db="EMBL/GenBank/DDBJ databases">
        <authorList>
            <person name="Hausmann B."/>
        </authorList>
    </citation>
    <scope>NUCLEOTIDE SEQUENCE [LARGE SCALE GENOMIC DNA]</scope>
    <source>
        <strain evidence="2">Peat soil MAG SbF1</strain>
    </source>
</reference>
<evidence type="ECO:0000313" key="1">
    <source>
        <dbReference type="EMBL" id="SPF51123.1"/>
    </source>
</evidence>
<protein>
    <submittedName>
        <fullName evidence="1">Uncharacterized protein</fullName>
    </submittedName>
</protein>
<sequence length="88" mass="9749">MLNGSRPIIIGSNFSIPLKLTPSFDVGIFSYFYKMQNDSEKLFQPDVALSIDGTLLKPKDGTYAIRPGIMKIKYCGQVYTIVALRSGV</sequence>
<gene>
    <name evidence="1" type="ORF">SBF1_50007</name>
</gene>
<evidence type="ECO:0000313" key="2">
    <source>
        <dbReference type="Proteomes" id="UP000238916"/>
    </source>
</evidence>